<dbReference type="InterPro" id="IPR002059">
    <property type="entry name" value="CSP_DNA-bd"/>
</dbReference>
<dbReference type="Pfam" id="PF00313">
    <property type="entry name" value="CSD"/>
    <property type="match status" value="1"/>
</dbReference>
<dbReference type="CDD" id="cd04458">
    <property type="entry name" value="CSP_CDS"/>
    <property type="match status" value="1"/>
</dbReference>
<dbReference type="SMART" id="SM00357">
    <property type="entry name" value="CSP"/>
    <property type="match status" value="1"/>
</dbReference>
<gene>
    <name evidence="5" type="primary">cspL</name>
    <name evidence="5" type="ORF">ERS852568_00286</name>
</gene>
<feature type="domain" description="CSD" evidence="4">
    <location>
        <begin position="3"/>
        <end position="68"/>
    </location>
</feature>
<accession>A0A174Q4Y0</accession>
<protein>
    <submittedName>
        <fullName evidence="5">Cold shock protein</fullName>
    </submittedName>
</protein>
<comment type="subcellular location">
    <subcellularLocation>
        <location evidence="1 3">Cytoplasm</location>
    </subcellularLocation>
</comment>
<sequence length="69" mass="7745">MSSTTGVVKWFNQEKGYGFISCDDGNDVFVHYSQVKEQGNDKDLHEGENVTFDIEEGKKGPMAVNVQKM</sequence>
<evidence type="ECO:0000313" key="5">
    <source>
        <dbReference type="EMBL" id="CUP65139.1"/>
    </source>
</evidence>
<dbReference type="InterPro" id="IPR019844">
    <property type="entry name" value="CSD_CS"/>
</dbReference>
<dbReference type="InterPro" id="IPR050181">
    <property type="entry name" value="Cold_shock_domain"/>
</dbReference>
<name>A0A174Q4Y0_9CLOT</name>
<dbReference type="Proteomes" id="UP000095563">
    <property type="component" value="Unassembled WGS sequence"/>
</dbReference>
<dbReference type="PROSITE" id="PS51857">
    <property type="entry name" value="CSD_2"/>
    <property type="match status" value="1"/>
</dbReference>
<dbReference type="Gene3D" id="6.20.370.130">
    <property type="match status" value="1"/>
</dbReference>
<dbReference type="GO" id="GO:0005737">
    <property type="term" value="C:cytoplasm"/>
    <property type="evidence" value="ECO:0007669"/>
    <property type="project" value="UniProtKB-SubCell"/>
</dbReference>
<dbReference type="EMBL" id="CZBO01000001">
    <property type="protein sequence ID" value="CUP65139.1"/>
    <property type="molecule type" value="Genomic_DNA"/>
</dbReference>
<dbReference type="Gene3D" id="2.40.50.140">
    <property type="entry name" value="Nucleic acid-binding proteins"/>
    <property type="match status" value="1"/>
</dbReference>
<dbReference type="AlphaFoldDB" id="A0A174Q4Y0"/>
<evidence type="ECO:0000256" key="2">
    <source>
        <dbReference type="ARBA" id="ARBA00022490"/>
    </source>
</evidence>
<reference evidence="5 6" key="1">
    <citation type="submission" date="2015-09" db="EMBL/GenBank/DDBJ databases">
        <authorList>
            <consortium name="Pathogen Informatics"/>
        </authorList>
    </citation>
    <scope>NUCLEOTIDE SEQUENCE [LARGE SCALE GENOMIC DNA]</scope>
    <source>
        <strain evidence="5 6">2789STDY5834956</strain>
    </source>
</reference>
<evidence type="ECO:0000313" key="6">
    <source>
        <dbReference type="Proteomes" id="UP000095563"/>
    </source>
</evidence>
<evidence type="ECO:0000259" key="4">
    <source>
        <dbReference type="PROSITE" id="PS51857"/>
    </source>
</evidence>
<evidence type="ECO:0000256" key="3">
    <source>
        <dbReference type="RuleBase" id="RU000408"/>
    </source>
</evidence>
<dbReference type="InterPro" id="IPR011129">
    <property type="entry name" value="CSD"/>
</dbReference>
<dbReference type="SUPFAM" id="SSF50249">
    <property type="entry name" value="Nucleic acid-binding proteins"/>
    <property type="match status" value="1"/>
</dbReference>
<dbReference type="PRINTS" id="PR00050">
    <property type="entry name" value="COLDSHOCK"/>
</dbReference>
<dbReference type="PROSITE" id="PS00352">
    <property type="entry name" value="CSD_1"/>
    <property type="match status" value="1"/>
</dbReference>
<dbReference type="InterPro" id="IPR012340">
    <property type="entry name" value="NA-bd_OB-fold"/>
</dbReference>
<dbReference type="InterPro" id="IPR012156">
    <property type="entry name" value="Cold_shock_CspA"/>
</dbReference>
<proteinExistence type="predicted"/>
<dbReference type="RefSeq" id="WP_055206199.1">
    <property type="nucleotide sequence ID" value="NZ_CZBO01000001.1"/>
</dbReference>
<keyword evidence="2" id="KW-0963">Cytoplasm</keyword>
<organism evidence="5 6">
    <name type="scientific">Clostridium baratii</name>
    <dbReference type="NCBI Taxonomy" id="1561"/>
    <lineage>
        <taxon>Bacteria</taxon>
        <taxon>Bacillati</taxon>
        <taxon>Bacillota</taxon>
        <taxon>Clostridia</taxon>
        <taxon>Eubacteriales</taxon>
        <taxon>Clostridiaceae</taxon>
        <taxon>Clostridium</taxon>
    </lineage>
</organism>
<dbReference type="PANTHER" id="PTHR11544">
    <property type="entry name" value="COLD SHOCK DOMAIN CONTAINING PROTEINS"/>
    <property type="match status" value="1"/>
</dbReference>
<dbReference type="PIRSF" id="PIRSF002599">
    <property type="entry name" value="Cold_shock_A"/>
    <property type="match status" value="1"/>
</dbReference>
<evidence type="ECO:0000256" key="1">
    <source>
        <dbReference type="ARBA" id="ARBA00004496"/>
    </source>
</evidence>
<dbReference type="GO" id="GO:0003676">
    <property type="term" value="F:nucleic acid binding"/>
    <property type="evidence" value="ECO:0007669"/>
    <property type="project" value="InterPro"/>
</dbReference>